<dbReference type="SUPFAM" id="SSF52540">
    <property type="entry name" value="P-loop containing nucleoside triphosphate hydrolases"/>
    <property type="match status" value="1"/>
</dbReference>
<dbReference type="Proteomes" id="UP000274756">
    <property type="component" value="Unassembled WGS sequence"/>
</dbReference>
<dbReference type="SMART" id="SM00072">
    <property type="entry name" value="GuKc"/>
    <property type="match status" value="1"/>
</dbReference>
<dbReference type="STRING" id="318479.A0A0N4UD03"/>
<dbReference type="InterPro" id="IPR008145">
    <property type="entry name" value="GK/Ca_channel_bsu"/>
</dbReference>
<keyword evidence="3" id="KW-0808">Transferase</keyword>
<dbReference type="FunFam" id="3.40.50.300:FF:000776">
    <property type="entry name" value="Guanylate kinase 2"/>
    <property type="match status" value="1"/>
</dbReference>
<dbReference type="GO" id="GO:0005524">
    <property type="term" value="F:ATP binding"/>
    <property type="evidence" value="ECO:0007669"/>
    <property type="project" value="UniProtKB-KW"/>
</dbReference>
<evidence type="ECO:0000313" key="12">
    <source>
        <dbReference type="WBParaSite" id="DME_0000517401-mRNA-1"/>
    </source>
</evidence>
<dbReference type="FunFam" id="3.30.63.10:FF:000002">
    <property type="entry name" value="Guanylate kinase 1"/>
    <property type="match status" value="1"/>
</dbReference>
<proteinExistence type="inferred from homology"/>
<name>A0A0N4UD03_DRAME</name>
<dbReference type="NCBIfam" id="TIGR03263">
    <property type="entry name" value="guanyl_kin"/>
    <property type="match status" value="1"/>
</dbReference>
<dbReference type="GO" id="GO:0005829">
    <property type="term" value="C:cytosol"/>
    <property type="evidence" value="ECO:0007669"/>
    <property type="project" value="TreeGrafter"/>
</dbReference>
<accession>A0A0N4UD03</accession>
<evidence type="ECO:0000313" key="10">
    <source>
        <dbReference type="Proteomes" id="UP000038040"/>
    </source>
</evidence>
<keyword evidence="7" id="KW-0175">Coiled coil</keyword>
<dbReference type="GO" id="GO:0034330">
    <property type="term" value="P:cell junction organization"/>
    <property type="evidence" value="ECO:0007669"/>
    <property type="project" value="UniProtKB-ARBA"/>
</dbReference>
<dbReference type="PANTHER" id="PTHR23117:SF13">
    <property type="entry name" value="GUANYLATE KINASE"/>
    <property type="match status" value="1"/>
</dbReference>
<evidence type="ECO:0000256" key="5">
    <source>
        <dbReference type="ARBA" id="ARBA00022777"/>
    </source>
</evidence>
<dbReference type="InterPro" id="IPR020590">
    <property type="entry name" value="Guanylate_kinase_CS"/>
</dbReference>
<feature type="domain" description="Guanylate kinase-like" evidence="8">
    <location>
        <begin position="5"/>
        <end position="189"/>
    </location>
</feature>
<comment type="similarity">
    <text evidence="1">Belongs to the guanylate kinase family.</text>
</comment>
<dbReference type="PROSITE" id="PS00856">
    <property type="entry name" value="GUANYLATE_KINASE_1"/>
    <property type="match status" value="1"/>
</dbReference>
<reference evidence="9 11" key="2">
    <citation type="submission" date="2018-11" db="EMBL/GenBank/DDBJ databases">
        <authorList>
            <consortium name="Pathogen Informatics"/>
        </authorList>
    </citation>
    <scope>NUCLEOTIDE SEQUENCE [LARGE SCALE GENOMIC DNA]</scope>
</reference>
<dbReference type="AlphaFoldDB" id="A0A0N4UD03"/>
<dbReference type="EMBL" id="UYYG01001174">
    <property type="protein sequence ID" value="VDN59000.1"/>
    <property type="molecule type" value="Genomic_DNA"/>
</dbReference>
<sequence length="205" mass="23520">MSFNTRPIILSGPSGGGKSTILKKAMENYPDRFAFSSVLDTTRAPRIGEQNGIHYWFIDKASFEKMIANEEFIEYAVFSGNFYGTSKKAIEAVQKTGRICVLDVELNGVKNIRKFGLNAKYILIRAPDLQIIEDRLRQRKTETEETLQKRLNQAKEDLDAVCAQPDLFDFIIVNDDLQRAYEEFVDIIKEELEQFGPSQRQIKQI</sequence>
<evidence type="ECO:0000313" key="9">
    <source>
        <dbReference type="EMBL" id="VDN59000.1"/>
    </source>
</evidence>
<evidence type="ECO:0000256" key="7">
    <source>
        <dbReference type="SAM" id="Coils"/>
    </source>
</evidence>
<keyword evidence="4" id="KW-0547">Nucleotide-binding</keyword>
<evidence type="ECO:0000256" key="2">
    <source>
        <dbReference type="ARBA" id="ARBA00012961"/>
    </source>
</evidence>
<keyword evidence="5" id="KW-0418">Kinase</keyword>
<dbReference type="PANTHER" id="PTHR23117">
    <property type="entry name" value="GUANYLATE KINASE-RELATED"/>
    <property type="match status" value="1"/>
</dbReference>
<dbReference type="CDD" id="cd00071">
    <property type="entry name" value="GMPK"/>
    <property type="match status" value="1"/>
</dbReference>
<feature type="coiled-coil region" evidence="7">
    <location>
        <begin position="137"/>
        <end position="194"/>
    </location>
</feature>
<dbReference type="OrthoDB" id="6334211at2759"/>
<keyword evidence="11" id="KW-1185">Reference proteome</keyword>
<dbReference type="GO" id="GO:0004385">
    <property type="term" value="F:GMP kinase activity"/>
    <property type="evidence" value="ECO:0007669"/>
    <property type="project" value="UniProtKB-EC"/>
</dbReference>
<dbReference type="InterPro" id="IPR017665">
    <property type="entry name" value="Guanylate_kinase"/>
</dbReference>
<dbReference type="PROSITE" id="PS50052">
    <property type="entry name" value="GUANYLATE_KINASE_2"/>
    <property type="match status" value="1"/>
</dbReference>
<protein>
    <recommendedName>
        <fullName evidence="2">guanylate kinase</fullName>
        <ecNumber evidence="2">2.7.4.8</ecNumber>
    </recommendedName>
</protein>
<reference evidence="12" key="1">
    <citation type="submission" date="2017-02" db="UniProtKB">
        <authorList>
            <consortium name="WormBaseParasite"/>
        </authorList>
    </citation>
    <scope>IDENTIFICATION</scope>
</reference>
<evidence type="ECO:0000313" key="11">
    <source>
        <dbReference type="Proteomes" id="UP000274756"/>
    </source>
</evidence>
<dbReference type="EC" id="2.7.4.8" evidence="2"/>
<evidence type="ECO:0000256" key="1">
    <source>
        <dbReference type="ARBA" id="ARBA00005790"/>
    </source>
</evidence>
<dbReference type="InterPro" id="IPR008144">
    <property type="entry name" value="Guanylate_kin-like_dom"/>
</dbReference>
<evidence type="ECO:0000256" key="6">
    <source>
        <dbReference type="ARBA" id="ARBA00022840"/>
    </source>
</evidence>
<dbReference type="Proteomes" id="UP000038040">
    <property type="component" value="Unplaced"/>
</dbReference>
<evidence type="ECO:0000256" key="3">
    <source>
        <dbReference type="ARBA" id="ARBA00022679"/>
    </source>
</evidence>
<evidence type="ECO:0000259" key="8">
    <source>
        <dbReference type="PROSITE" id="PS50052"/>
    </source>
</evidence>
<gene>
    <name evidence="9" type="ORF">DME_LOCUS8973</name>
</gene>
<dbReference type="Pfam" id="PF00625">
    <property type="entry name" value="Guanylate_kin"/>
    <property type="match status" value="1"/>
</dbReference>
<dbReference type="InterPro" id="IPR027417">
    <property type="entry name" value="P-loop_NTPase"/>
</dbReference>
<evidence type="ECO:0000256" key="4">
    <source>
        <dbReference type="ARBA" id="ARBA00022741"/>
    </source>
</evidence>
<dbReference type="WBParaSite" id="DME_0000517401-mRNA-1">
    <property type="protein sequence ID" value="DME_0000517401-mRNA-1"/>
    <property type="gene ID" value="DME_0000517401"/>
</dbReference>
<keyword evidence="6" id="KW-0067">ATP-binding</keyword>
<dbReference type="Gene3D" id="3.40.50.300">
    <property type="entry name" value="P-loop containing nucleotide triphosphate hydrolases"/>
    <property type="match status" value="1"/>
</dbReference>
<organism evidence="10 12">
    <name type="scientific">Dracunculus medinensis</name>
    <name type="common">Guinea worm</name>
    <dbReference type="NCBI Taxonomy" id="318479"/>
    <lineage>
        <taxon>Eukaryota</taxon>
        <taxon>Metazoa</taxon>
        <taxon>Ecdysozoa</taxon>
        <taxon>Nematoda</taxon>
        <taxon>Chromadorea</taxon>
        <taxon>Rhabditida</taxon>
        <taxon>Spirurina</taxon>
        <taxon>Dracunculoidea</taxon>
        <taxon>Dracunculidae</taxon>
        <taxon>Dracunculus</taxon>
    </lineage>
</organism>